<reference evidence="1 2" key="1">
    <citation type="submission" date="2019-01" db="EMBL/GenBank/DDBJ databases">
        <title>Egibacter rhizosphaerae EGI 80759T.</title>
        <authorList>
            <person name="Chen D.-D."/>
            <person name="Tian Y."/>
            <person name="Jiao J.-Y."/>
            <person name="Zhang X.-T."/>
            <person name="Zhang Y.-G."/>
            <person name="Zhang Y."/>
            <person name="Xiao M."/>
            <person name="Shu W.-S."/>
            <person name="Li W.-J."/>
        </authorList>
    </citation>
    <scope>NUCLEOTIDE SEQUENCE [LARGE SCALE GENOMIC DNA]</scope>
    <source>
        <strain evidence="1 2">EGI 80759</strain>
    </source>
</reference>
<dbReference type="InterPro" id="IPR034660">
    <property type="entry name" value="DinB/YfiT-like"/>
</dbReference>
<sequence>MDTSALETGYRELLETARAGGFGEPGGDGSWTADRVLAHVVASARLLGVTTAEVGAGTGPTYDNAPTTREAYLDAIARAAGGWDGLLSAARAAGLELVYVVRALGEDAAASPVPTRIVDGDTVRVEAPMPWSGVLNTHAEVHLPEHRARLEALRPG</sequence>
<dbReference type="Proteomes" id="UP000291469">
    <property type="component" value="Chromosome"/>
</dbReference>
<dbReference type="SUPFAM" id="SSF109854">
    <property type="entry name" value="DinB/YfiT-like putative metalloenzymes"/>
    <property type="match status" value="1"/>
</dbReference>
<dbReference type="RefSeq" id="WP_131155593.1">
    <property type="nucleotide sequence ID" value="NZ_CP036402.1"/>
</dbReference>
<dbReference type="Gene3D" id="1.20.120.450">
    <property type="entry name" value="dinb family like domain"/>
    <property type="match status" value="1"/>
</dbReference>
<accession>A0A411YH57</accession>
<dbReference type="KEGG" id="erz:ER308_14210"/>
<dbReference type="OrthoDB" id="3696649at2"/>
<gene>
    <name evidence="1" type="ORF">ER308_14210</name>
</gene>
<evidence type="ECO:0008006" key="3">
    <source>
        <dbReference type="Google" id="ProtNLM"/>
    </source>
</evidence>
<evidence type="ECO:0000313" key="2">
    <source>
        <dbReference type="Proteomes" id="UP000291469"/>
    </source>
</evidence>
<name>A0A411YH57_9ACTN</name>
<dbReference type="EMBL" id="CP036402">
    <property type="protein sequence ID" value="QBI20598.1"/>
    <property type="molecule type" value="Genomic_DNA"/>
</dbReference>
<protein>
    <recommendedName>
        <fullName evidence="3">Mycothiol-dependent maleylpyruvate isomerase metal-binding domain-containing protein</fullName>
    </recommendedName>
</protein>
<dbReference type="AlphaFoldDB" id="A0A411YH57"/>
<proteinExistence type="predicted"/>
<organism evidence="1 2">
    <name type="scientific">Egibacter rhizosphaerae</name>
    <dbReference type="NCBI Taxonomy" id="1670831"/>
    <lineage>
        <taxon>Bacteria</taxon>
        <taxon>Bacillati</taxon>
        <taxon>Actinomycetota</taxon>
        <taxon>Nitriliruptoria</taxon>
        <taxon>Egibacterales</taxon>
        <taxon>Egibacteraceae</taxon>
        <taxon>Egibacter</taxon>
    </lineage>
</organism>
<keyword evidence="2" id="KW-1185">Reference proteome</keyword>
<evidence type="ECO:0000313" key="1">
    <source>
        <dbReference type="EMBL" id="QBI20598.1"/>
    </source>
</evidence>